<evidence type="ECO:0000256" key="1">
    <source>
        <dbReference type="SAM" id="Phobius"/>
    </source>
</evidence>
<feature type="transmembrane region" description="Helical" evidence="1">
    <location>
        <begin position="45"/>
        <end position="67"/>
    </location>
</feature>
<dbReference type="PANTHER" id="PTHR35043:SF7">
    <property type="entry name" value="TRANSCRIPTION FACTOR DOMAIN-CONTAINING PROTEIN"/>
    <property type="match status" value="1"/>
</dbReference>
<evidence type="ECO:0000313" key="3">
    <source>
        <dbReference type="Proteomes" id="UP000664132"/>
    </source>
</evidence>
<dbReference type="AlphaFoldDB" id="A0A8H7TDY8"/>
<dbReference type="EMBL" id="JAFJYH010000096">
    <property type="protein sequence ID" value="KAG4419850.1"/>
    <property type="molecule type" value="Genomic_DNA"/>
</dbReference>
<protein>
    <submittedName>
        <fullName evidence="2">Uncharacterized protein</fullName>
    </submittedName>
</protein>
<keyword evidence="1" id="KW-0812">Transmembrane</keyword>
<sequence length="393" mass="44690">MSLIATSLYFAASIGAAPTQNLTALHKTIAPAWVNEPPERGTWRILYSCTFTLILCVYTAMHLNIPAHYDSKRRARRRLANPKVNVYVSFEQWYLARQFLNTLRSFADRNTDEKFQKWYKAEPNDSPFDMAYAHYILMGGLVANVEEIHNTFKIITLTTDGVLWLAYHDHFCRVSRGDIEDKSKGDFLAKMLVCVQVICVVGQAVERKAAGYPISLLEVHTMVHVVCALIMYALWWKKPLNVQRPTRVHLGLGDGLESLAFGIQVSVDYGFSFLRDSRVQSPSLGHPFVFQSPTIETSDYYHTPMKTSRGELPLERAQPRFAFYRGLEPTQSLENKYRIDKDKNANGVPVLTHTNLMRAGDGGALQYDFPRPVGAYFTPVVRRPFAPFSRVRA</sequence>
<keyword evidence="1" id="KW-1133">Transmembrane helix</keyword>
<keyword evidence="3" id="KW-1185">Reference proteome</keyword>
<name>A0A8H7TDY8_9HELO</name>
<keyword evidence="1" id="KW-0472">Membrane</keyword>
<accession>A0A8H7TDY8</accession>
<reference evidence="2" key="1">
    <citation type="submission" date="2021-02" db="EMBL/GenBank/DDBJ databases">
        <title>Genome sequence Cadophora malorum strain M34.</title>
        <authorList>
            <person name="Stefanovic E."/>
            <person name="Vu D."/>
            <person name="Scully C."/>
            <person name="Dijksterhuis J."/>
            <person name="Roader J."/>
            <person name="Houbraken J."/>
        </authorList>
    </citation>
    <scope>NUCLEOTIDE SEQUENCE</scope>
    <source>
        <strain evidence="2">M34</strain>
    </source>
</reference>
<feature type="transmembrane region" description="Helical" evidence="1">
    <location>
        <begin position="211"/>
        <end position="235"/>
    </location>
</feature>
<comment type="caution">
    <text evidence="2">The sequence shown here is derived from an EMBL/GenBank/DDBJ whole genome shotgun (WGS) entry which is preliminary data.</text>
</comment>
<gene>
    <name evidence="2" type="ORF">IFR04_006982</name>
</gene>
<dbReference type="PANTHER" id="PTHR35043">
    <property type="entry name" value="TRANSCRIPTION FACTOR DOMAIN-CONTAINING PROTEIN"/>
    <property type="match status" value="1"/>
</dbReference>
<dbReference type="Proteomes" id="UP000664132">
    <property type="component" value="Unassembled WGS sequence"/>
</dbReference>
<proteinExistence type="predicted"/>
<organism evidence="2 3">
    <name type="scientific">Cadophora malorum</name>
    <dbReference type="NCBI Taxonomy" id="108018"/>
    <lineage>
        <taxon>Eukaryota</taxon>
        <taxon>Fungi</taxon>
        <taxon>Dikarya</taxon>
        <taxon>Ascomycota</taxon>
        <taxon>Pezizomycotina</taxon>
        <taxon>Leotiomycetes</taxon>
        <taxon>Helotiales</taxon>
        <taxon>Ploettnerulaceae</taxon>
        <taxon>Cadophora</taxon>
    </lineage>
</organism>
<evidence type="ECO:0000313" key="2">
    <source>
        <dbReference type="EMBL" id="KAG4419850.1"/>
    </source>
</evidence>
<dbReference type="OrthoDB" id="9451547at2759"/>